<sequence length="298" mass="33789">MKRKGWFIPILVFFVCTWLLIVYQKSTSEPYLAQTSNLAQLPWDKESAEIEKVVFSAHSSVITAKRTQNDWFLIEPLEVMADPTYVYNVISRFVSPGLIHTVASEVEDPTAFGIYEYSPSISLYDLNNMEYKLIAGNAADETTYYAYSPLTKCIYTIKKEIFDYVSTDLSLWRTKDYLGFSTDHTSKIALSKKGVLHTILPSGDKETYTSSTLSMAQITNIISFLSSSKVLNFIMDNAPSHIVSSYGFNTPDFIITLYQSSGNTQSFSFKLSEDGLAYYVLEQSNNNIYKVPFFHISI</sequence>
<comment type="caution">
    <text evidence="3">The sequence shown here is derived from an EMBL/GenBank/DDBJ whole genome shotgun (WGS) entry which is preliminary data.</text>
</comment>
<dbReference type="Pfam" id="PF14238">
    <property type="entry name" value="DUF4340"/>
    <property type="match status" value="1"/>
</dbReference>
<proteinExistence type="predicted"/>
<dbReference type="InterPro" id="IPR025641">
    <property type="entry name" value="DUF4340"/>
</dbReference>
<keyword evidence="1" id="KW-1133">Transmembrane helix</keyword>
<feature type="transmembrane region" description="Helical" evidence="1">
    <location>
        <begin position="6"/>
        <end position="23"/>
    </location>
</feature>
<name>A0A926EIV6_9FIRM</name>
<keyword evidence="1" id="KW-0812">Transmembrane</keyword>
<evidence type="ECO:0000259" key="2">
    <source>
        <dbReference type="Pfam" id="PF14238"/>
    </source>
</evidence>
<reference evidence="3" key="1">
    <citation type="submission" date="2020-08" db="EMBL/GenBank/DDBJ databases">
        <title>Genome public.</title>
        <authorList>
            <person name="Liu C."/>
            <person name="Sun Q."/>
        </authorList>
    </citation>
    <scope>NUCLEOTIDE SEQUENCE</scope>
    <source>
        <strain evidence="3">NSJ-12</strain>
    </source>
</reference>
<dbReference type="Proteomes" id="UP000655830">
    <property type="component" value="Unassembled WGS sequence"/>
</dbReference>
<evidence type="ECO:0000313" key="3">
    <source>
        <dbReference type="EMBL" id="MBC8578868.1"/>
    </source>
</evidence>
<feature type="domain" description="DUF4340" evidence="2">
    <location>
        <begin position="71"/>
        <end position="234"/>
    </location>
</feature>
<evidence type="ECO:0000313" key="4">
    <source>
        <dbReference type="Proteomes" id="UP000655830"/>
    </source>
</evidence>
<keyword evidence="1" id="KW-0472">Membrane</keyword>
<dbReference type="EMBL" id="JACRSY010000006">
    <property type="protein sequence ID" value="MBC8578868.1"/>
    <property type="molecule type" value="Genomic_DNA"/>
</dbReference>
<accession>A0A926EIV6</accession>
<keyword evidence="4" id="KW-1185">Reference proteome</keyword>
<organism evidence="3 4">
    <name type="scientific">Zhenhengia yiwuensis</name>
    <dbReference type="NCBI Taxonomy" id="2763666"/>
    <lineage>
        <taxon>Bacteria</taxon>
        <taxon>Bacillati</taxon>
        <taxon>Bacillota</taxon>
        <taxon>Clostridia</taxon>
        <taxon>Lachnospirales</taxon>
        <taxon>Lachnospiraceae</taxon>
        <taxon>Zhenhengia</taxon>
    </lineage>
</organism>
<dbReference type="RefSeq" id="WP_249331997.1">
    <property type="nucleotide sequence ID" value="NZ_JACRSY010000006.1"/>
</dbReference>
<evidence type="ECO:0000256" key="1">
    <source>
        <dbReference type="SAM" id="Phobius"/>
    </source>
</evidence>
<protein>
    <submittedName>
        <fullName evidence="3">DUF4340 domain-containing protein</fullName>
    </submittedName>
</protein>
<gene>
    <name evidence="3" type="ORF">H8718_04895</name>
</gene>
<dbReference type="AlphaFoldDB" id="A0A926EIV6"/>